<keyword evidence="4" id="KW-1185">Reference proteome</keyword>
<dbReference type="Proteomes" id="UP000195521">
    <property type="component" value="Unassembled WGS sequence"/>
</dbReference>
<feature type="compositionally biased region" description="Polar residues" evidence="1">
    <location>
        <begin position="54"/>
        <end position="64"/>
    </location>
</feature>
<dbReference type="RefSeq" id="XP_028542009.1">
    <property type="nucleotide sequence ID" value="XM_028686208.1"/>
</dbReference>
<evidence type="ECO:0000256" key="1">
    <source>
        <dbReference type="SAM" id="MobiDB-lite"/>
    </source>
</evidence>
<dbReference type="OrthoDB" id="386016at2759"/>
<accession>A0A1Y1JAY8</accession>
<feature type="compositionally biased region" description="Low complexity" evidence="1">
    <location>
        <begin position="32"/>
        <end position="42"/>
    </location>
</feature>
<feature type="compositionally biased region" description="Basic and acidic residues" evidence="1">
    <location>
        <begin position="43"/>
        <end position="53"/>
    </location>
</feature>
<evidence type="ECO:0000313" key="3">
    <source>
        <dbReference type="EMBL" id="GAW79420.1"/>
    </source>
</evidence>
<dbReference type="AlphaFoldDB" id="A0A1Y1JAY8"/>
<keyword evidence="2" id="KW-0812">Transmembrane</keyword>
<sequence length="135" mass="15767">MIIKLLLKIKVPQSTIFLNRTINCKSAKFSSTIRNSNSNHSTNRNDEAKKENPQSKSNLGNKTNDNNHDMWNFLAFEKNITFFSVNFYILLFAVLALHLYNKSNETNNITQVDEAKERERRNILEMENKRTSLKN</sequence>
<comment type="caution">
    <text evidence="3">The sequence shown here is derived from an EMBL/GenBank/DDBJ whole genome shotgun (WGS) entry which is preliminary data.</text>
</comment>
<dbReference type="EMBL" id="BDQF01000004">
    <property type="protein sequence ID" value="GAW79420.1"/>
    <property type="molecule type" value="Genomic_DNA"/>
</dbReference>
<keyword evidence="2" id="KW-1133">Transmembrane helix</keyword>
<name>A0A1Y1JAY8_PLAGO</name>
<proteinExistence type="predicted"/>
<reference evidence="4" key="1">
    <citation type="submission" date="2017-04" db="EMBL/GenBank/DDBJ databases">
        <title>Plasmodium gonderi genome.</title>
        <authorList>
            <person name="Arisue N."/>
            <person name="Honma H."/>
            <person name="Kawai S."/>
            <person name="Tougan T."/>
            <person name="Tanabe K."/>
            <person name="Horii T."/>
        </authorList>
    </citation>
    <scope>NUCLEOTIDE SEQUENCE [LARGE SCALE GENOMIC DNA]</scope>
    <source>
        <strain evidence="4">ATCC 30045</strain>
    </source>
</reference>
<dbReference type="GeneID" id="39746131"/>
<evidence type="ECO:0000313" key="4">
    <source>
        <dbReference type="Proteomes" id="UP000195521"/>
    </source>
</evidence>
<feature type="region of interest" description="Disordered" evidence="1">
    <location>
        <begin position="32"/>
        <end position="65"/>
    </location>
</feature>
<organism evidence="3 4">
    <name type="scientific">Plasmodium gonderi</name>
    <dbReference type="NCBI Taxonomy" id="77519"/>
    <lineage>
        <taxon>Eukaryota</taxon>
        <taxon>Sar</taxon>
        <taxon>Alveolata</taxon>
        <taxon>Apicomplexa</taxon>
        <taxon>Aconoidasida</taxon>
        <taxon>Haemosporida</taxon>
        <taxon>Plasmodiidae</taxon>
        <taxon>Plasmodium</taxon>
        <taxon>Plasmodium (Plasmodium)</taxon>
    </lineage>
</organism>
<feature type="transmembrane region" description="Helical" evidence="2">
    <location>
        <begin position="80"/>
        <end position="100"/>
    </location>
</feature>
<gene>
    <name evidence="3" type="ORF">PGO_040200</name>
</gene>
<dbReference type="OMA" id="CYSARRN"/>
<protein>
    <submittedName>
        <fullName evidence="3">Uncharacterized protein</fullName>
    </submittedName>
</protein>
<keyword evidence="2" id="KW-0472">Membrane</keyword>
<evidence type="ECO:0000256" key="2">
    <source>
        <dbReference type="SAM" id="Phobius"/>
    </source>
</evidence>